<evidence type="ECO:0000256" key="1">
    <source>
        <dbReference type="SAM" id="Phobius"/>
    </source>
</evidence>
<reference evidence="2 3" key="1">
    <citation type="submission" date="2013-12" db="EMBL/GenBank/DDBJ databases">
        <authorList>
            <consortium name="DOE Joint Genome Institute"/>
            <person name="Muyzer G."/>
            <person name="Huntemann M."/>
            <person name="Han J."/>
            <person name="Chen A."/>
            <person name="Kyrpides N."/>
            <person name="Mavromatis K."/>
            <person name="Markowitz V."/>
            <person name="Palaniappan K."/>
            <person name="Ivanova N."/>
            <person name="Schaumberg A."/>
            <person name="Pati A."/>
            <person name="Liolios K."/>
            <person name="Nordberg H.P."/>
            <person name="Cantor M.N."/>
            <person name="Hua S.X."/>
            <person name="Woyke T."/>
        </authorList>
    </citation>
    <scope>NUCLEOTIDE SEQUENCE [LARGE SCALE GENOMIC DNA]</scope>
    <source>
        <strain evidence="2 3">ARh 1</strain>
    </source>
</reference>
<keyword evidence="1" id="KW-0472">Membrane</keyword>
<dbReference type="HOGENOM" id="CLU_2902893_0_0_6"/>
<dbReference type="KEGG" id="tti:THITH_08085"/>
<evidence type="ECO:0000313" key="2">
    <source>
        <dbReference type="EMBL" id="AHF00055.1"/>
    </source>
</evidence>
<keyword evidence="3" id="KW-1185">Reference proteome</keyword>
<feature type="transmembrane region" description="Helical" evidence="1">
    <location>
        <begin position="12"/>
        <end position="32"/>
    </location>
</feature>
<keyword evidence="1" id="KW-1133">Transmembrane helix</keyword>
<organism evidence="2 3">
    <name type="scientific">Thioalkalivibrio paradoxus ARh 1</name>
    <dbReference type="NCBI Taxonomy" id="713585"/>
    <lineage>
        <taxon>Bacteria</taxon>
        <taxon>Pseudomonadati</taxon>
        <taxon>Pseudomonadota</taxon>
        <taxon>Gammaproteobacteria</taxon>
        <taxon>Chromatiales</taxon>
        <taxon>Ectothiorhodospiraceae</taxon>
        <taxon>Thioalkalivibrio</taxon>
    </lineage>
</organism>
<dbReference type="Proteomes" id="UP000005289">
    <property type="component" value="Chromosome"/>
</dbReference>
<dbReference type="EMBL" id="CP007029">
    <property type="protein sequence ID" value="AHF00055.1"/>
    <property type="molecule type" value="Genomic_DNA"/>
</dbReference>
<protein>
    <submittedName>
        <fullName evidence="2">Uncharacterized protein</fullName>
    </submittedName>
</protein>
<keyword evidence="1" id="KW-0812">Transmembrane</keyword>
<dbReference type="AlphaFoldDB" id="W0DN80"/>
<dbReference type="STRING" id="713585.THITH_08085"/>
<accession>W0DN80</accession>
<name>W0DN80_9GAMM</name>
<gene>
    <name evidence="2" type="ORF">THITH_08085</name>
</gene>
<feature type="transmembrane region" description="Helical" evidence="1">
    <location>
        <begin position="38"/>
        <end position="60"/>
    </location>
</feature>
<dbReference type="RefSeq" id="WP_006747632.1">
    <property type="nucleotide sequence ID" value="NZ_CP007029.1"/>
</dbReference>
<proteinExistence type="predicted"/>
<evidence type="ECO:0000313" key="3">
    <source>
        <dbReference type="Proteomes" id="UP000005289"/>
    </source>
</evidence>
<dbReference type="OrthoDB" id="9934038at2"/>
<sequence length="62" mass="6252">MEAIATAILHPQVFILAVIGFIAFYSSCSVGIRAGWLAYHPSVCGTVGAFGGAGLGLLVASV</sequence>